<organism evidence="2 3">
    <name type="scientific">Kluyvera ascorbata</name>
    <dbReference type="NCBI Taxonomy" id="51288"/>
    <lineage>
        <taxon>Bacteria</taxon>
        <taxon>Pseudomonadati</taxon>
        <taxon>Pseudomonadota</taxon>
        <taxon>Gammaproteobacteria</taxon>
        <taxon>Enterobacterales</taxon>
        <taxon>Enterobacteriaceae</taxon>
        <taxon>Kluyvera</taxon>
    </lineage>
</organism>
<reference evidence="2 3" key="1">
    <citation type="submission" date="2018-10" db="EMBL/GenBank/DDBJ databases">
        <title>Horizontal transference of carbapenem resistance between Klebsiella pneumoniae and Kluyvera ascorbata during abdominal infection: a case report.</title>
        <authorList>
            <person name="Raro O.H.F."/>
            <person name="Lima-Morales D."/>
            <person name="Barth A.L."/>
            <person name="Paim T.G.S."/>
            <person name="Mott M.P."/>
            <person name="Riche C.V.W."/>
            <person name="Teixeira U.F."/>
            <person name="Waechter F."/>
            <person name="Dias C.A.G."/>
        </authorList>
    </citation>
    <scope>NUCLEOTIDE SEQUENCE [LARGE SCALE GENOMIC DNA]</scope>
    <source>
        <strain evidence="2 3">OT2</strain>
    </source>
</reference>
<dbReference type="RefSeq" id="WP_123650319.1">
    <property type="nucleotide sequence ID" value="NZ_RHFN01000002.1"/>
</dbReference>
<evidence type="ECO:0000313" key="2">
    <source>
        <dbReference type="EMBL" id="ROU17829.1"/>
    </source>
</evidence>
<dbReference type="InterPro" id="IPR000683">
    <property type="entry name" value="Gfo/Idh/MocA-like_OxRdtase_N"/>
</dbReference>
<dbReference type="Proteomes" id="UP000268051">
    <property type="component" value="Unassembled WGS sequence"/>
</dbReference>
<dbReference type="EMBL" id="RHFN01000002">
    <property type="protein sequence ID" value="ROU17829.1"/>
    <property type="molecule type" value="Genomic_DNA"/>
</dbReference>
<dbReference type="InterPro" id="IPR036291">
    <property type="entry name" value="NAD(P)-bd_dom_sf"/>
</dbReference>
<feature type="domain" description="Gfo/Idh/MocA-like oxidoreductase N-terminal" evidence="1">
    <location>
        <begin position="1"/>
        <end position="109"/>
    </location>
</feature>
<evidence type="ECO:0000313" key="3">
    <source>
        <dbReference type="Proteomes" id="UP000268051"/>
    </source>
</evidence>
<proteinExistence type="predicted"/>
<dbReference type="GO" id="GO:0000166">
    <property type="term" value="F:nucleotide binding"/>
    <property type="evidence" value="ECO:0007669"/>
    <property type="project" value="InterPro"/>
</dbReference>
<evidence type="ECO:0000259" key="1">
    <source>
        <dbReference type="Pfam" id="PF01408"/>
    </source>
</evidence>
<dbReference type="Gene3D" id="3.40.50.720">
    <property type="entry name" value="NAD(P)-binding Rossmann-like Domain"/>
    <property type="match status" value="1"/>
</dbReference>
<dbReference type="Pfam" id="PF01408">
    <property type="entry name" value="GFO_IDH_MocA"/>
    <property type="match status" value="1"/>
</dbReference>
<name>A0A3N2SDS8_9ENTR</name>
<gene>
    <name evidence="2" type="ORF">EB837_03135</name>
</gene>
<sequence>MNIGFIGLGAVVETAYLPALARLSFPISSLWGYDLNPQRTLPGVNACVSLAELLEKPLDVLFITTVSLQHLPALEQALRSDIPRIVVEKPVAATLGQIDSLRQRLAHEDNARRVLALDHWMARDGAWCLAQGKMDDRWQPEDSASVAAPLVTSLDDIVSIDGFLLEPSGFNAAGEPIALNFTTGEPDTREFRHPDGVIVDIGTHVLAMMRETVRYLGGSDEIHLVAEQVKDRLGRPIAHGDIETAEGEAHLKGTLGHIPVNLWLNKYAGPGVERKGIRIYLRDGRIISQTRAPGGESVELIDGDSVMRWTRPGAIYAHCLGEQILGKRSLFFRAPDEVAKLTQRRMAEVETLLRIQQQLRGEH</sequence>
<dbReference type="SUPFAM" id="SSF51735">
    <property type="entry name" value="NAD(P)-binding Rossmann-fold domains"/>
    <property type="match status" value="1"/>
</dbReference>
<comment type="caution">
    <text evidence="2">The sequence shown here is derived from an EMBL/GenBank/DDBJ whole genome shotgun (WGS) entry which is preliminary data.</text>
</comment>
<accession>A0A3N2SDS8</accession>
<dbReference type="AlphaFoldDB" id="A0A3N2SDS8"/>
<dbReference type="OrthoDB" id="5855831at2"/>
<protein>
    <submittedName>
        <fullName evidence="2">Oxidoreductase</fullName>
    </submittedName>
</protein>